<protein>
    <recommendedName>
        <fullName evidence="3">GIY-YIG nuclease family protein</fullName>
    </recommendedName>
</protein>
<dbReference type="Proteomes" id="UP000309128">
    <property type="component" value="Unassembled WGS sequence"/>
</dbReference>
<dbReference type="AlphaFoldDB" id="A0A5S4F982"/>
<dbReference type="RefSeq" id="WP_138669944.1">
    <property type="nucleotide sequence ID" value="NZ_VCKY01000121.1"/>
</dbReference>
<keyword evidence="2" id="KW-1185">Reference proteome</keyword>
<evidence type="ECO:0000313" key="1">
    <source>
        <dbReference type="EMBL" id="TMR13510.1"/>
    </source>
</evidence>
<proteinExistence type="predicted"/>
<dbReference type="EMBL" id="VCKY01000121">
    <property type="protein sequence ID" value="TMR13510.1"/>
    <property type="molecule type" value="Genomic_DNA"/>
</dbReference>
<evidence type="ECO:0008006" key="3">
    <source>
        <dbReference type="Google" id="ProtNLM"/>
    </source>
</evidence>
<accession>A0A5S4F982</accession>
<comment type="caution">
    <text evidence="1">The sequence shown here is derived from an EMBL/GenBank/DDBJ whole genome shotgun (WGS) entry which is preliminary data.</text>
</comment>
<organism evidence="1 2">
    <name type="scientific">Nonomuraea turkmeniaca</name>
    <dbReference type="NCBI Taxonomy" id="103838"/>
    <lineage>
        <taxon>Bacteria</taxon>
        <taxon>Bacillati</taxon>
        <taxon>Actinomycetota</taxon>
        <taxon>Actinomycetes</taxon>
        <taxon>Streptosporangiales</taxon>
        <taxon>Streptosporangiaceae</taxon>
        <taxon>Nonomuraea</taxon>
    </lineage>
</organism>
<sequence length="143" mass="15470">MTVLRVRGGALADGGSWVYVWVKAGAQQEPVIYVGATGLPPAVRTWLHLNGGDPEVGRLVARYGELAREDLDVLAFTVPGHLARRLVKAAVVQRLHRQGLLAEQYVGDPPDSQPIPEDVAEVTERIVATVIGYGRTAPEEPTR</sequence>
<reference evidence="1 2" key="1">
    <citation type="submission" date="2019-05" db="EMBL/GenBank/DDBJ databases">
        <title>Draft genome sequence of Nonomuraea turkmeniaca DSM 43926.</title>
        <authorList>
            <person name="Saricaoglu S."/>
            <person name="Isik K."/>
        </authorList>
    </citation>
    <scope>NUCLEOTIDE SEQUENCE [LARGE SCALE GENOMIC DNA]</scope>
    <source>
        <strain evidence="1 2">DSM 43926</strain>
    </source>
</reference>
<name>A0A5S4F982_9ACTN</name>
<gene>
    <name evidence="1" type="ORF">ETD86_30715</name>
</gene>
<evidence type="ECO:0000313" key="2">
    <source>
        <dbReference type="Proteomes" id="UP000309128"/>
    </source>
</evidence>
<dbReference type="OrthoDB" id="5080666at2"/>